<reference evidence="1 2" key="2">
    <citation type="submission" date="2009-01" db="EMBL/GenBank/DDBJ databases">
        <title>Draft genome sequence of Bacteroides cellulosilyticus (DSM 14838).</title>
        <authorList>
            <person name="Sudarsanam P."/>
            <person name="Ley R."/>
            <person name="Guruge J."/>
            <person name="Turnbaugh P.J."/>
            <person name="Mahowald M."/>
            <person name="Liep D."/>
            <person name="Gordon J."/>
        </authorList>
    </citation>
    <scope>NUCLEOTIDE SEQUENCE [LARGE SCALE GENOMIC DNA]</scope>
    <source>
        <strain evidence="1 2">DSM 14838</strain>
    </source>
</reference>
<comment type="caution">
    <text evidence="1">The sequence shown here is derived from an EMBL/GenBank/DDBJ whole genome shotgun (WGS) entry which is preliminary data.</text>
</comment>
<evidence type="ECO:0000313" key="1">
    <source>
        <dbReference type="EMBL" id="EEF91365.1"/>
    </source>
</evidence>
<dbReference type="Proteomes" id="UP000003711">
    <property type="component" value="Unassembled WGS sequence"/>
</dbReference>
<dbReference type="AlphaFoldDB" id="E2N9P5"/>
<proteinExistence type="predicted"/>
<organism evidence="1 2">
    <name type="scientific">Bacteroides cellulosilyticus DSM 14838</name>
    <dbReference type="NCBI Taxonomy" id="537012"/>
    <lineage>
        <taxon>Bacteria</taxon>
        <taxon>Pseudomonadati</taxon>
        <taxon>Bacteroidota</taxon>
        <taxon>Bacteroidia</taxon>
        <taxon>Bacteroidales</taxon>
        <taxon>Bacteroidaceae</taxon>
        <taxon>Bacteroides</taxon>
    </lineage>
</organism>
<gene>
    <name evidence="1" type="ORF">BACCELL_00991</name>
</gene>
<dbReference type="EMBL" id="ACCH01000093">
    <property type="protein sequence ID" value="EEF91365.1"/>
    <property type="molecule type" value="Genomic_DNA"/>
</dbReference>
<protein>
    <submittedName>
        <fullName evidence="1">Uncharacterized protein</fullName>
    </submittedName>
</protein>
<sequence length="45" mass="5422">MLCYKKRGATYVTPPIVFFPNLNQDYGYKYTTLKHRNQIFGHFYS</sequence>
<accession>E2N9P5</accession>
<reference evidence="1 2" key="1">
    <citation type="submission" date="2008-12" db="EMBL/GenBank/DDBJ databases">
        <authorList>
            <person name="Fulton L."/>
            <person name="Clifton S."/>
            <person name="Fulton B."/>
            <person name="Xu J."/>
            <person name="Minx P."/>
            <person name="Pepin K.H."/>
            <person name="Johnson M."/>
            <person name="Bhonagiri V."/>
            <person name="Nash W.E."/>
            <person name="Mardis E.R."/>
            <person name="Wilson R.K."/>
        </authorList>
    </citation>
    <scope>NUCLEOTIDE SEQUENCE [LARGE SCALE GENOMIC DNA]</scope>
    <source>
        <strain evidence="1 2">DSM 14838</strain>
    </source>
</reference>
<evidence type="ECO:0000313" key="2">
    <source>
        <dbReference type="Proteomes" id="UP000003711"/>
    </source>
</evidence>
<dbReference type="HOGENOM" id="CLU_3195836_0_0_10"/>
<name>E2N9P5_9BACE</name>